<protein>
    <submittedName>
        <fullName evidence="2">LAFE_0D05996g1_1</fullName>
    </submittedName>
</protein>
<feature type="compositionally biased region" description="Basic and acidic residues" evidence="1">
    <location>
        <begin position="34"/>
        <end position="43"/>
    </location>
</feature>
<dbReference type="OMA" id="PYMYYYP"/>
<evidence type="ECO:0000313" key="3">
    <source>
        <dbReference type="Proteomes" id="UP000190831"/>
    </source>
</evidence>
<accession>A0A1G4MBA7</accession>
<reference evidence="2 3" key="1">
    <citation type="submission" date="2016-03" db="EMBL/GenBank/DDBJ databases">
        <authorList>
            <person name="Devillers H."/>
        </authorList>
    </citation>
    <scope>NUCLEOTIDE SEQUENCE [LARGE SCALE GENOMIC DNA]</scope>
    <source>
        <strain evidence="2">CBS 6772</strain>
    </source>
</reference>
<feature type="region of interest" description="Disordered" evidence="1">
    <location>
        <begin position="167"/>
        <end position="197"/>
    </location>
</feature>
<dbReference type="GO" id="GO:0000444">
    <property type="term" value="C:MIS12/MIND type complex"/>
    <property type="evidence" value="ECO:0007669"/>
    <property type="project" value="InterPro"/>
</dbReference>
<feature type="compositionally biased region" description="Basic residues" evidence="1">
    <location>
        <begin position="11"/>
        <end position="21"/>
    </location>
</feature>
<gene>
    <name evidence="2" type="ORF">LAFE_0D05996G</name>
</gene>
<dbReference type="InterPro" id="IPR013218">
    <property type="entry name" value="Dsn1/Mis13"/>
</dbReference>
<proteinExistence type="predicted"/>
<dbReference type="GO" id="GO:0007059">
    <property type="term" value="P:chromosome segregation"/>
    <property type="evidence" value="ECO:0007669"/>
    <property type="project" value="InterPro"/>
</dbReference>
<dbReference type="Proteomes" id="UP000190831">
    <property type="component" value="Chromosome D"/>
</dbReference>
<organism evidence="2 3">
    <name type="scientific">Lachancea fermentati</name>
    <name type="common">Zygosaccharomyces fermentati</name>
    <dbReference type="NCBI Taxonomy" id="4955"/>
    <lineage>
        <taxon>Eukaryota</taxon>
        <taxon>Fungi</taxon>
        <taxon>Dikarya</taxon>
        <taxon>Ascomycota</taxon>
        <taxon>Saccharomycotina</taxon>
        <taxon>Saccharomycetes</taxon>
        <taxon>Saccharomycetales</taxon>
        <taxon>Saccharomycetaceae</taxon>
        <taxon>Lachancea</taxon>
    </lineage>
</organism>
<dbReference type="Pfam" id="PF08202">
    <property type="entry name" value="MIS13"/>
    <property type="match status" value="1"/>
</dbReference>
<keyword evidence="3" id="KW-1185">Reference proteome</keyword>
<feature type="region of interest" description="Disordered" evidence="1">
    <location>
        <begin position="1"/>
        <end position="83"/>
    </location>
</feature>
<feature type="compositionally biased region" description="Pro residues" evidence="1">
    <location>
        <begin position="184"/>
        <end position="197"/>
    </location>
</feature>
<evidence type="ECO:0000256" key="1">
    <source>
        <dbReference type="SAM" id="MobiDB-lite"/>
    </source>
</evidence>
<dbReference type="OrthoDB" id="3364649at2759"/>
<dbReference type="EMBL" id="LT598492">
    <property type="protein sequence ID" value="SCW01141.1"/>
    <property type="molecule type" value="Genomic_DNA"/>
</dbReference>
<dbReference type="GO" id="GO:0051301">
    <property type="term" value="P:cell division"/>
    <property type="evidence" value="ECO:0007669"/>
    <property type="project" value="InterPro"/>
</dbReference>
<dbReference type="AlphaFoldDB" id="A0A1G4MBA7"/>
<name>A0A1G4MBA7_LACFM</name>
<feature type="compositionally biased region" description="Polar residues" evidence="1">
    <location>
        <begin position="167"/>
        <end position="182"/>
    </location>
</feature>
<feature type="region of interest" description="Disordered" evidence="1">
    <location>
        <begin position="211"/>
        <end position="234"/>
    </location>
</feature>
<dbReference type="STRING" id="4955.A0A1G4MBA7"/>
<dbReference type="PANTHER" id="PTHR14778:SF2">
    <property type="entry name" value="KINETOCHORE-ASSOCIATED PROTEIN DSN1 HOMOLOG"/>
    <property type="match status" value="1"/>
</dbReference>
<dbReference type="PANTHER" id="PTHR14778">
    <property type="entry name" value="KINETOCHORE-ASSOCIATED PROTEIN DSN1 HOMOLOG"/>
    <property type="match status" value="1"/>
</dbReference>
<evidence type="ECO:0000313" key="2">
    <source>
        <dbReference type="EMBL" id="SCW01141.1"/>
    </source>
</evidence>
<sequence>MSRERPPSSSPRRKSKQRIHGLKMQTLPLSSELKNNDEIKTTGESEEDRDDEYSRNNPQSSFEKDEDFKFKRHRSKNGGVSSLGERLDNLQELERARWMDNFNSSVNIDKHRGKSLEESPQRVATVQPPHMAPPYMPYMYYYPIPPMMPMTTSPTRPVISQGNEASHYLNSSQGYPNTSTQPFLPIPPPSGQLMPPPPLYPNYSPYSYYQSADSEQLKKTRQRREKRKSVMEQRGRRLSMLSFQDNSHIISPHKDVPEEDFYRHIANTSFGQDLQIRQLFNWCFIRALRKRETVNASQKKVKEGPDETYVDPNKIAMVIMKEFVHELRKGLIQIDWEAENNDIQLNDKQSYEEEDTELRELFDDDEEENRISQVKKRRKTTAIKIPNEKNLQNSKSLLILQEQVDKLKAEIQTWVKYLDVDDHLGDWSTFKSELEACSENIITTVESKPTAEDMKMQLVTRMDRFYSMCHFLSSYSQLLSETSGRKLQQLKTYINNADAWAVPMENRRKGTKELLQGLSKSLVQ</sequence>